<proteinExistence type="predicted"/>
<dbReference type="Gene3D" id="3.40.190.10">
    <property type="entry name" value="Periplasmic binding protein-like II"/>
    <property type="match status" value="2"/>
</dbReference>
<dbReference type="SUPFAM" id="SSF53850">
    <property type="entry name" value="Periplasmic binding protein-like II"/>
    <property type="match status" value="1"/>
</dbReference>
<protein>
    <submittedName>
        <fullName evidence="4">ABC transporter substrate-binding protein</fullName>
    </submittedName>
</protein>
<evidence type="ECO:0000256" key="1">
    <source>
        <dbReference type="ARBA" id="ARBA00022729"/>
    </source>
</evidence>
<feature type="domain" description="Solute-binding protein family 3/N-terminal" evidence="3">
    <location>
        <begin position="1"/>
        <end position="232"/>
    </location>
</feature>
<dbReference type="Proteomes" id="UP000029033">
    <property type="component" value="Unassembled WGS sequence"/>
</dbReference>
<dbReference type="SMART" id="SM00062">
    <property type="entry name" value="PBPb"/>
    <property type="match status" value="1"/>
</dbReference>
<feature type="compositionally biased region" description="Low complexity" evidence="2">
    <location>
        <begin position="96"/>
        <end position="122"/>
    </location>
</feature>
<keyword evidence="1" id="KW-0732">Signal</keyword>
<evidence type="ECO:0000313" key="5">
    <source>
        <dbReference type="Proteomes" id="UP000029033"/>
    </source>
</evidence>
<reference evidence="4 5" key="1">
    <citation type="submission" date="2014-03" db="EMBL/GenBank/DDBJ databases">
        <title>Genomics of Bifidobacteria.</title>
        <authorList>
            <person name="Ventura M."/>
            <person name="Milani C."/>
            <person name="Lugli G.A."/>
        </authorList>
    </citation>
    <scope>NUCLEOTIDE SEQUENCE [LARGE SCALE GENOMIC DNA]</scope>
    <source>
        <strain evidence="4 5">LMG 21589</strain>
    </source>
</reference>
<evidence type="ECO:0000256" key="2">
    <source>
        <dbReference type="SAM" id="MobiDB-lite"/>
    </source>
</evidence>
<evidence type="ECO:0000259" key="3">
    <source>
        <dbReference type="SMART" id="SM00062"/>
    </source>
</evidence>
<dbReference type="PANTHER" id="PTHR35936">
    <property type="entry name" value="MEMBRANE-BOUND LYTIC MUREIN TRANSGLYCOSYLASE F"/>
    <property type="match status" value="1"/>
</dbReference>
<dbReference type="AlphaFoldDB" id="A0A087DI96"/>
<name>A0A087DI96_9BIFI</name>
<comment type="caution">
    <text evidence="4">The sequence shown here is derived from an EMBL/GenBank/DDBJ whole genome shotgun (WGS) entry which is preliminary data.</text>
</comment>
<dbReference type="InterPro" id="IPR001638">
    <property type="entry name" value="Solute-binding_3/MltF_N"/>
</dbReference>
<organism evidence="4 5">
    <name type="scientific">Bifidobacterium scardovii</name>
    <dbReference type="NCBI Taxonomy" id="158787"/>
    <lineage>
        <taxon>Bacteria</taxon>
        <taxon>Bacillati</taxon>
        <taxon>Actinomycetota</taxon>
        <taxon>Actinomycetes</taxon>
        <taxon>Bifidobacteriales</taxon>
        <taxon>Bifidobacteriaceae</taxon>
        <taxon>Bifidobacterium</taxon>
    </lineage>
</organism>
<gene>
    <name evidence="4" type="ORF">BSCA_1064</name>
</gene>
<sequence>MAADLPGLGYLHDGTYAGFDIALATYVAKALGYARKQIIFAPVQPRDRAEALASGDADMVVAGYTMSAEHAKDVTFAGPYLTVRPASLTRDDEPASDGPDSAPDSAAGGSSGDPSDTASGTGRATTCVVNGTAAKDLAERDARTPTVAYDSYAQCMTALMVGSADAIAGDDAVLRGLSDTRRGHYRVVAEDGDDLGYGIAVARGRTALADKIAAALRDMIRDGSWRRALDADLAPLGYRAGSAPDAGDVDVR</sequence>
<feature type="region of interest" description="Disordered" evidence="2">
    <location>
        <begin position="88"/>
        <end position="124"/>
    </location>
</feature>
<dbReference type="EMBL" id="JGZO01000004">
    <property type="protein sequence ID" value="KFI95246.1"/>
    <property type="molecule type" value="Genomic_DNA"/>
</dbReference>
<accession>A0A087DI96</accession>
<dbReference type="eggNOG" id="COG0834">
    <property type="taxonomic scope" value="Bacteria"/>
</dbReference>
<dbReference type="PANTHER" id="PTHR35936:SF17">
    <property type="entry name" value="ARGININE-BINDING EXTRACELLULAR PROTEIN ARTP"/>
    <property type="match status" value="1"/>
</dbReference>
<dbReference type="Pfam" id="PF00497">
    <property type="entry name" value="SBP_bac_3"/>
    <property type="match status" value="1"/>
</dbReference>
<evidence type="ECO:0000313" key="4">
    <source>
        <dbReference type="EMBL" id="KFI95246.1"/>
    </source>
</evidence>
<keyword evidence="5" id="KW-1185">Reference proteome</keyword>
<dbReference type="STRING" id="158787.BSCA_1064"/>